<gene>
    <name evidence="4" type="ORF">EAT49_06340</name>
</gene>
<reference evidence="4 5" key="1">
    <citation type="submission" date="2018-10" db="EMBL/GenBank/DDBJ databases">
        <title>Histidinibacterium lentulum gen. nov., sp. nov., a marine bacterium from the culture broth of Picochlorum sp. 122.</title>
        <authorList>
            <person name="Wang G."/>
        </authorList>
    </citation>
    <scope>NUCLEOTIDE SEQUENCE [LARGE SCALE GENOMIC DNA]</scope>
    <source>
        <strain evidence="4 5">B17</strain>
    </source>
</reference>
<keyword evidence="2" id="KW-0378">Hydrolase</keyword>
<dbReference type="Gene3D" id="3.20.20.140">
    <property type="entry name" value="Metal-dependent hydrolases"/>
    <property type="match status" value="1"/>
</dbReference>
<organism evidence="4 5">
    <name type="scientific">Histidinibacterium lentulum</name>
    <dbReference type="NCBI Taxonomy" id="2480588"/>
    <lineage>
        <taxon>Bacteria</taxon>
        <taxon>Pseudomonadati</taxon>
        <taxon>Pseudomonadota</taxon>
        <taxon>Alphaproteobacteria</taxon>
        <taxon>Rhodobacterales</taxon>
        <taxon>Paracoccaceae</taxon>
        <taxon>Histidinibacterium</taxon>
    </lineage>
</organism>
<evidence type="ECO:0000256" key="1">
    <source>
        <dbReference type="ARBA" id="ARBA00006745"/>
    </source>
</evidence>
<dbReference type="PANTHER" id="PTHR43794">
    <property type="entry name" value="AMINOHYDROLASE SSNA-RELATED"/>
    <property type="match status" value="1"/>
</dbReference>
<evidence type="ECO:0000313" key="4">
    <source>
        <dbReference type="EMBL" id="ROU02916.1"/>
    </source>
</evidence>
<dbReference type="InterPro" id="IPR050287">
    <property type="entry name" value="MTA/SAH_deaminase"/>
</dbReference>
<protein>
    <submittedName>
        <fullName evidence="4">Cytosine deaminase</fullName>
    </submittedName>
</protein>
<evidence type="ECO:0000259" key="3">
    <source>
        <dbReference type="Pfam" id="PF01979"/>
    </source>
</evidence>
<dbReference type="Proteomes" id="UP000268016">
    <property type="component" value="Unassembled WGS sequence"/>
</dbReference>
<name>A0A3N2R6F1_9RHOB</name>
<dbReference type="PANTHER" id="PTHR43794:SF11">
    <property type="entry name" value="AMIDOHYDROLASE-RELATED DOMAIN-CONTAINING PROTEIN"/>
    <property type="match status" value="1"/>
</dbReference>
<keyword evidence="5" id="KW-1185">Reference proteome</keyword>
<dbReference type="SUPFAM" id="SSF51338">
    <property type="entry name" value="Composite domain of metallo-dependent hydrolases"/>
    <property type="match status" value="1"/>
</dbReference>
<comment type="caution">
    <text evidence="4">The sequence shown here is derived from an EMBL/GenBank/DDBJ whole genome shotgun (WGS) entry which is preliminary data.</text>
</comment>
<dbReference type="InterPro" id="IPR032466">
    <property type="entry name" value="Metal_Hydrolase"/>
</dbReference>
<dbReference type="OrthoDB" id="9796020at2"/>
<evidence type="ECO:0000256" key="2">
    <source>
        <dbReference type="ARBA" id="ARBA00022801"/>
    </source>
</evidence>
<dbReference type="EMBL" id="RDRB01000003">
    <property type="protein sequence ID" value="ROU02916.1"/>
    <property type="molecule type" value="Genomic_DNA"/>
</dbReference>
<feature type="domain" description="Amidohydrolase-related" evidence="3">
    <location>
        <begin position="45"/>
        <end position="423"/>
    </location>
</feature>
<evidence type="ECO:0000313" key="5">
    <source>
        <dbReference type="Proteomes" id="UP000268016"/>
    </source>
</evidence>
<dbReference type="GO" id="GO:0016810">
    <property type="term" value="F:hydrolase activity, acting on carbon-nitrogen (but not peptide) bonds"/>
    <property type="evidence" value="ECO:0007669"/>
    <property type="project" value="InterPro"/>
</dbReference>
<proteinExistence type="inferred from homology"/>
<dbReference type="InterPro" id="IPR011059">
    <property type="entry name" value="Metal-dep_hydrolase_composite"/>
</dbReference>
<sequence length="479" mass="51568">MTQVEGKLLRRTPAGQWRADPGRLELDGGQVAAVTLAPAREDRLILPALSNAHDHGRGMRTIAFGAGDDALEVWIAALGLEPRTDPWLRAAVAFGRMARAGVGALNHCHNTADPAALVEEAEAVSRAARSVGVRVAFAVPIMGRNPLAYGDPDPLLARLPPAMAEAQRRRRASLPDQSAQLAMVERIADFEHECFTVQYGPVGPQWVNDDILAAIARASADTGRRVHMHLYETAFQKDWATAAYPGGLVRHLDAIGFLSERLTVAHGVHLDDADCALLAERGVMVSLNASSNLRLRSGIAPVARYLAHGLRFGLGLDGMAFDDDEDALRELRVAWRLQRGWGVDDILTRDRLLDAALLDGRRAIFGPGAGQGLEAGAPADLLELDMSRIRADVLEDRADPVDLMIARARTEDVRTLIVGGRRVVETGRVTGIDLPAAEAELMAQARAAAGAAPDLAPLQAAIADYYRCGCHRRIVTEEA</sequence>
<dbReference type="InterPro" id="IPR006680">
    <property type="entry name" value="Amidohydro-rel"/>
</dbReference>
<dbReference type="RefSeq" id="WP_123641466.1">
    <property type="nucleotide sequence ID" value="NZ_ML119083.1"/>
</dbReference>
<dbReference type="AlphaFoldDB" id="A0A3N2R6F1"/>
<comment type="similarity">
    <text evidence="1">Belongs to the metallo-dependent hydrolases superfamily. ATZ/TRZ family.</text>
</comment>
<dbReference type="SUPFAM" id="SSF51556">
    <property type="entry name" value="Metallo-dependent hydrolases"/>
    <property type="match status" value="1"/>
</dbReference>
<accession>A0A3N2R6F1</accession>
<dbReference type="Pfam" id="PF01979">
    <property type="entry name" value="Amidohydro_1"/>
    <property type="match status" value="1"/>
</dbReference>